<evidence type="ECO:0000313" key="3">
    <source>
        <dbReference type="Proteomes" id="UP001321473"/>
    </source>
</evidence>
<reference evidence="2 3" key="1">
    <citation type="journal article" date="2023" name="Arcadia Sci">
        <title>De novo assembly of a long-read Amblyomma americanum tick genome.</title>
        <authorList>
            <person name="Chou S."/>
            <person name="Poskanzer K.E."/>
            <person name="Rollins M."/>
            <person name="Thuy-Boun P.S."/>
        </authorList>
    </citation>
    <scope>NUCLEOTIDE SEQUENCE [LARGE SCALE GENOMIC DNA]</scope>
    <source>
        <strain evidence="2">F_SG_1</strain>
        <tissue evidence="2">Salivary glands</tissue>
    </source>
</reference>
<feature type="region of interest" description="Disordered" evidence="1">
    <location>
        <begin position="42"/>
        <end position="62"/>
    </location>
</feature>
<protein>
    <submittedName>
        <fullName evidence="2">Uncharacterized protein</fullName>
    </submittedName>
</protein>
<accession>A0AAQ4DV36</accession>
<dbReference type="AlphaFoldDB" id="A0AAQ4DV36"/>
<gene>
    <name evidence="2" type="ORF">V5799_006893</name>
</gene>
<organism evidence="2 3">
    <name type="scientific">Amblyomma americanum</name>
    <name type="common">Lone star tick</name>
    <dbReference type="NCBI Taxonomy" id="6943"/>
    <lineage>
        <taxon>Eukaryota</taxon>
        <taxon>Metazoa</taxon>
        <taxon>Ecdysozoa</taxon>
        <taxon>Arthropoda</taxon>
        <taxon>Chelicerata</taxon>
        <taxon>Arachnida</taxon>
        <taxon>Acari</taxon>
        <taxon>Parasitiformes</taxon>
        <taxon>Ixodida</taxon>
        <taxon>Ixodoidea</taxon>
        <taxon>Ixodidae</taxon>
        <taxon>Amblyomminae</taxon>
        <taxon>Amblyomma</taxon>
    </lineage>
</organism>
<comment type="caution">
    <text evidence="2">The sequence shown here is derived from an EMBL/GenBank/DDBJ whole genome shotgun (WGS) entry which is preliminary data.</text>
</comment>
<sequence>MLTQATSNASLTRLWPWLRACSLRRGKLLQNLVHHSAAVFQRPQKRSWSRKESQGSTDNDQFLTICRENTGDSLHGQTTAV</sequence>
<evidence type="ECO:0000313" key="2">
    <source>
        <dbReference type="EMBL" id="KAK8766326.1"/>
    </source>
</evidence>
<dbReference type="EMBL" id="JARKHS020026449">
    <property type="protein sequence ID" value="KAK8766326.1"/>
    <property type="molecule type" value="Genomic_DNA"/>
</dbReference>
<evidence type="ECO:0000256" key="1">
    <source>
        <dbReference type="SAM" id="MobiDB-lite"/>
    </source>
</evidence>
<dbReference type="Proteomes" id="UP001321473">
    <property type="component" value="Unassembled WGS sequence"/>
</dbReference>
<name>A0AAQ4DV36_AMBAM</name>
<keyword evidence="3" id="KW-1185">Reference proteome</keyword>
<proteinExistence type="predicted"/>